<dbReference type="InterPro" id="IPR036397">
    <property type="entry name" value="RNaseH_sf"/>
</dbReference>
<dbReference type="SUPFAM" id="SSF56672">
    <property type="entry name" value="DNA/RNA polymerases"/>
    <property type="match status" value="1"/>
</dbReference>
<dbReference type="Pfam" id="PF00078">
    <property type="entry name" value="RVT_1"/>
    <property type="match status" value="1"/>
</dbReference>
<feature type="compositionally biased region" description="Polar residues" evidence="1">
    <location>
        <begin position="1"/>
        <end position="21"/>
    </location>
</feature>
<dbReference type="SUPFAM" id="SSF56219">
    <property type="entry name" value="DNase I-like"/>
    <property type="match status" value="1"/>
</dbReference>
<dbReference type="InterPro" id="IPR043502">
    <property type="entry name" value="DNA/RNA_pol_sf"/>
</dbReference>
<dbReference type="CDD" id="cd01650">
    <property type="entry name" value="RT_nLTR_like"/>
    <property type="match status" value="1"/>
</dbReference>
<dbReference type="PROSITE" id="PS50878">
    <property type="entry name" value="RT_POL"/>
    <property type="match status" value="1"/>
</dbReference>
<accession>A0A2Z6RXP3</accession>
<dbReference type="InterPro" id="IPR036691">
    <property type="entry name" value="Endo/exonu/phosph_ase_sf"/>
</dbReference>
<feature type="domain" description="Reverse transcriptase" evidence="2">
    <location>
        <begin position="747"/>
        <end position="1029"/>
    </location>
</feature>
<dbReference type="InterPro" id="IPR002156">
    <property type="entry name" value="RNaseH_domain"/>
</dbReference>
<dbReference type="Proteomes" id="UP000247702">
    <property type="component" value="Unassembled WGS sequence"/>
</dbReference>
<evidence type="ECO:0000313" key="5">
    <source>
        <dbReference type="Proteomes" id="UP000247702"/>
    </source>
</evidence>
<feature type="region of interest" description="Disordered" evidence="1">
    <location>
        <begin position="1"/>
        <end position="72"/>
    </location>
</feature>
<dbReference type="SUPFAM" id="SSF53098">
    <property type="entry name" value="Ribonuclease H-like"/>
    <property type="match status" value="1"/>
</dbReference>
<evidence type="ECO:0000256" key="1">
    <source>
        <dbReference type="SAM" id="MobiDB-lite"/>
    </source>
</evidence>
<dbReference type="GO" id="GO:0003676">
    <property type="term" value="F:nucleic acid binding"/>
    <property type="evidence" value="ECO:0007669"/>
    <property type="project" value="InterPro"/>
</dbReference>
<comment type="caution">
    <text evidence="4">The sequence shown here is derived from an EMBL/GenBank/DDBJ whole genome shotgun (WGS) entry which is preliminary data.</text>
</comment>
<gene>
    <name evidence="4" type="ORF">RclHR1_00280040</name>
</gene>
<protein>
    <recommendedName>
        <fullName evidence="6">RNase H type-1 domain-containing protein</fullName>
    </recommendedName>
</protein>
<feature type="compositionally biased region" description="Low complexity" evidence="1">
    <location>
        <begin position="33"/>
        <end position="65"/>
    </location>
</feature>
<dbReference type="InterPro" id="IPR000477">
    <property type="entry name" value="RT_dom"/>
</dbReference>
<keyword evidence="5" id="KW-1185">Reference proteome</keyword>
<dbReference type="PROSITE" id="PS50879">
    <property type="entry name" value="RNASE_H_1"/>
    <property type="match status" value="1"/>
</dbReference>
<reference evidence="4 5" key="1">
    <citation type="submission" date="2017-11" db="EMBL/GenBank/DDBJ databases">
        <title>The genome of Rhizophagus clarus HR1 reveals common genetic basis of auxotrophy among arbuscular mycorrhizal fungi.</title>
        <authorList>
            <person name="Kobayashi Y."/>
        </authorList>
    </citation>
    <scope>NUCLEOTIDE SEQUENCE [LARGE SCALE GENOMIC DNA]</scope>
    <source>
        <strain evidence="4 5">HR1</strain>
    </source>
</reference>
<dbReference type="EMBL" id="BEXD01002001">
    <property type="protein sequence ID" value="GBB96648.1"/>
    <property type="molecule type" value="Genomic_DNA"/>
</dbReference>
<feature type="compositionally biased region" description="Basic residues" evidence="1">
    <location>
        <begin position="1948"/>
        <end position="1960"/>
    </location>
</feature>
<sequence>MIVQQTTQNISEDNISSTPTENSQKNTKKIKKTQNPQKNQNVNNTNNNNNNNNTNNITHVNNQNTSTNNSLKTPKFKNYANFQNFYIPFNNSPKTCPIIGIASHNIQGGHNKKIDDILNYMFNNNIHIFHICETKSKIKITSNDSAQTTQKNFKITNLPFIPITNTNNTLHFYSIDNFINDDLNRGAGNSIIISELFKNHLTHISSFNGRIISLQFTFPKNITLNIIGTYLPPLSTEAKYKNVMPECIKELRHLTSLQSWNSHKNFNILLGDLNIDWSKDSARRTHAKTIAQLLKEKHLKDCFHTLLTETEHTFHSGTTATTIDYIYGNKNVINNIANLTNNNSNPFYSSDHNIISCYLATNNIFNTSTQPKNLQWSEYANETTSNNHKRRLNETYTTKKPESWNDYTQQLNTLLSTTKAQFFNLNHDDRPLKHIDEKTSFIINHVIKICKKTLIKKKIRIETTSDTIPHIIKQMKNQKKYIDLLIIHTKNYIDLKTMKQVSTTSRPPNAEDFTRERRAYLTQMDKHFAYDKFWQINTLTKLRRLCLTYNHDYEWPLTITENTIEHITYNLTLLKSLINDAFNKESSKWQLNQINNAIMAREHNYKLSPTKLLNSILERTPNKINLEKIIIHDPHTSDTTLITDPKIIEKETIQHFQTVGNTTNNITIPNYSKIHDLPSSWQEIYQPKDTPESDRNAMLSPISQEELATIIKELPNNKAAGPNGLTYEIWKKFPKNHYDLITNLFNDILTLETIPSRWQEALLYPIPKPEYWNCDLSKTRPIILLDTLRKIFTKILTQRLQRYLTKTSVLQKTNQAGLQGSSTMEIIFKIQTIIDYHKNTNDTRSPFYIMIQDLSKAYDRVNLSLLKLSLNRINLPDSFTTIIINLFNNHKNSIILPTLLSENFDLKMGIIQGEVCSPLLWITYYDPLFEAINNLTNQGITLSASIPKSIHDPNDKFIQQENIKLLGYLDDTTWTNDSLSNLAASLKIADEFYSLANIKINKNKCKLLTNDADLIHASSIQLPFGDETVEIEITKNTNSIRILGAYFNAFNNHKQTFNKIKRIVSQFVYLLKPKKLSNDMITYVIESVLYPRLEYLTQNLFLPVSIITFINTRLRSLYKHITTLAKSTMNEIIHSPLFRSPKNFVDHMAKAKASLLLAQANSPLTENCFKILTILSQLKFWYPTSPFKLIQSFKKPHASFNTFESIIFLLRHFNIEFNTNWSYHIKGGTSPICDYLINTPKFFTYIKSLKKKQIIFLDQITHPDGVFLKTWNEIKYTLPAKTGRTPGWYYHLIDTILINKQALRLDAPIDIKYPTVKNAKRPKTESTTHHNIVKGGNEWVSFWDPITRNLTIGRIIEKNYSNKDRATAYIEHWIPIIPTTQSDITPRKTLNALRRCEGCKLHYPQFIGSFSYSCVILKLISNVIKIKVTNSPTTPGFHIVPTPTTPTQKKQYFLTLPLSTLKAQALADYASFITTHNTRDHNLNTSTPSNIVNNSCKFLDLFFLDSHSITTLNRIAYLLTNCTNISFYTDGSCITDHSTKSLMGIGWAVTNHPSIPIPSLQFSCKAHKFPSSTKAEALALTSALAVCPEHSKIIVYTDSKCIMDTFYYVRSQQSTRKILKVNNFLIWKAILKIIFTHKLDVELRKVKAHSNDQFNDMADKLAKDGTTTNTYIDINPATVNLNAYYTWNLPKAFDQDNVHPLVIDRNIRHAIADITNFQAFNKFLAHYRIEDIRKASFKNAIDWKWTKEWFNHNPVDNMPTSRKLTKFRAWQMKNCSNSLPTMDILQKYNPDLFSNVSLCWHCHSANETNQHLWLCPTILKKIKPLVKQLTLRFIAIIRAAADTLQVDISNTFKTNPIFSWSFRSSDRYLPATTDHAFYLTCRGFVTNVFSSIFTKFFSAKIRRQSNKLLLQLFSELAIFLKQHIWKPRNLAFKRWKLERNITSKMLKYKSKSRPSKKRKRVTDLDNARNQLPNRRRPMTVQRPTLIQSHIEVCNNHYNDLFSALNLTDFTNSKELIDARVAYIISTSSNFLHNGPWYNHLVNRDSYLPFSLDTILFFGWGRPLSAMINSAISLRSSRSQSINLEKVKRRLEKDLIEDNNDGGQSIKRKKLYENINNGYHTEEIELDIDTNIDDNNNGM</sequence>
<dbReference type="InterPro" id="IPR012337">
    <property type="entry name" value="RNaseH-like_sf"/>
</dbReference>
<dbReference type="GO" id="GO:0004523">
    <property type="term" value="F:RNA-DNA hybrid ribonuclease activity"/>
    <property type="evidence" value="ECO:0007669"/>
    <property type="project" value="InterPro"/>
</dbReference>
<evidence type="ECO:0000259" key="2">
    <source>
        <dbReference type="PROSITE" id="PS50878"/>
    </source>
</evidence>
<proteinExistence type="predicted"/>
<organism evidence="4 5">
    <name type="scientific">Rhizophagus clarus</name>
    <dbReference type="NCBI Taxonomy" id="94130"/>
    <lineage>
        <taxon>Eukaryota</taxon>
        <taxon>Fungi</taxon>
        <taxon>Fungi incertae sedis</taxon>
        <taxon>Mucoromycota</taxon>
        <taxon>Glomeromycotina</taxon>
        <taxon>Glomeromycetes</taxon>
        <taxon>Glomerales</taxon>
        <taxon>Glomeraceae</taxon>
        <taxon>Rhizophagus</taxon>
    </lineage>
</organism>
<feature type="region of interest" description="Disordered" evidence="1">
    <location>
        <begin position="1948"/>
        <end position="1969"/>
    </location>
</feature>
<feature type="domain" description="RNase H type-1" evidence="3">
    <location>
        <begin position="1521"/>
        <end position="1667"/>
    </location>
</feature>
<name>A0A2Z6RXP3_9GLOM</name>
<dbReference type="Gene3D" id="3.30.420.10">
    <property type="entry name" value="Ribonuclease H-like superfamily/Ribonuclease H"/>
    <property type="match status" value="1"/>
</dbReference>
<evidence type="ECO:0008006" key="6">
    <source>
        <dbReference type="Google" id="ProtNLM"/>
    </source>
</evidence>
<evidence type="ECO:0000259" key="3">
    <source>
        <dbReference type="PROSITE" id="PS50879"/>
    </source>
</evidence>
<dbReference type="PANTHER" id="PTHR19446">
    <property type="entry name" value="REVERSE TRANSCRIPTASES"/>
    <property type="match status" value="1"/>
</dbReference>
<evidence type="ECO:0000313" key="4">
    <source>
        <dbReference type="EMBL" id="GBB96648.1"/>
    </source>
</evidence>